<dbReference type="VEuPathDB" id="FungiDB:I303_04485"/>
<reference evidence="3" key="2">
    <citation type="submission" date="2013-07" db="EMBL/GenBank/DDBJ databases">
        <authorList>
            <consortium name="The Broad Institute Genome Sequencing Platform"/>
            <person name="Cuomo C."/>
            <person name="Litvintseva A."/>
            <person name="Chen Y."/>
            <person name="Heitman J."/>
            <person name="Sun S."/>
            <person name="Springer D."/>
            <person name="Dromer F."/>
            <person name="Young S.K."/>
            <person name="Zeng Q."/>
            <person name="Gargeya S."/>
            <person name="Fitzgerald M."/>
            <person name="Abouelleil A."/>
            <person name="Alvarado L."/>
            <person name="Berlin A.M."/>
            <person name="Chapman S.B."/>
            <person name="Dewar J."/>
            <person name="Goldberg J."/>
            <person name="Griggs A."/>
            <person name="Gujja S."/>
            <person name="Hansen M."/>
            <person name="Howarth C."/>
            <person name="Imamovic A."/>
            <person name="Larimer J."/>
            <person name="McCowan C."/>
            <person name="Murphy C."/>
            <person name="Pearson M."/>
            <person name="Priest M."/>
            <person name="Roberts A."/>
            <person name="Saif S."/>
            <person name="Shea T."/>
            <person name="Sykes S."/>
            <person name="Wortman J."/>
            <person name="Nusbaum C."/>
            <person name="Birren B."/>
        </authorList>
    </citation>
    <scope>NUCLEOTIDE SEQUENCE</scope>
    <source>
        <strain evidence="3">CBS 10117</strain>
    </source>
</reference>
<dbReference type="RefSeq" id="XP_018262995.1">
    <property type="nucleotide sequence ID" value="XM_018407784.1"/>
</dbReference>
<gene>
    <name evidence="2" type="ORF">I303_04485</name>
    <name evidence="3" type="ORF">I303_104537</name>
</gene>
<keyword evidence="4" id="KW-1185">Reference proteome</keyword>
<dbReference type="OrthoDB" id="2571238at2759"/>
<feature type="region of interest" description="Disordered" evidence="1">
    <location>
        <begin position="1"/>
        <end position="77"/>
    </location>
</feature>
<organism evidence="2">
    <name type="scientific">Kwoniella dejecticola CBS 10117</name>
    <dbReference type="NCBI Taxonomy" id="1296121"/>
    <lineage>
        <taxon>Eukaryota</taxon>
        <taxon>Fungi</taxon>
        <taxon>Dikarya</taxon>
        <taxon>Basidiomycota</taxon>
        <taxon>Agaricomycotina</taxon>
        <taxon>Tremellomycetes</taxon>
        <taxon>Tremellales</taxon>
        <taxon>Cryptococcaceae</taxon>
        <taxon>Kwoniella</taxon>
    </lineage>
</organism>
<feature type="compositionally biased region" description="Basic and acidic residues" evidence="1">
    <location>
        <begin position="68"/>
        <end position="77"/>
    </location>
</feature>
<dbReference type="Proteomes" id="UP000078595">
    <property type="component" value="Chromosome 5"/>
</dbReference>
<feature type="compositionally biased region" description="Polar residues" evidence="1">
    <location>
        <begin position="1"/>
        <end position="11"/>
    </location>
</feature>
<evidence type="ECO:0000313" key="3">
    <source>
        <dbReference type="EMBL" id="WWC61951.1"/>
    </source>
</evidence>
<sequence length="77" mass="7590">MAPAGTQSPSSEKPDPLVPGGGKQMTQADQRPAASGQNPGPAPGEQSSGGASAEALKTAQESASNVEAESRKDVETA</sequence>
<reference evidence="2" key="1">
    <citation type="submission" date="2013-07" db="EMBL/GenBank/DDBJ databases">
        <title>The Genome Sequence of Cryptococcus dejecticola CBS10117.</title>
        <authorList>
            <consortium name="The Broad Institute Genome Sequencing Platform"/>
            <person name="Cuomo C."/>
            <person name="Litvintseva A."/>
            <person name="Chen Y."/>
            <person name="Heitman J."/>
            <person name="Sun S."/>
            <person name="Springer D."/>
            <person name="Dromer F."/>
            <person name="Young S.K."/>
            <person name="Zeng Q."/>
            <person name="Gargeya S."/>
            <person name="Fitzgerald M."/>
            <person name="Abouelleil A."/>
            <person name="Alvarado L."/>
            <person name="Berlin A.M."/>
            <person name="Chapman S.B."/>
            <person name="Dewar J."/>
            <person name="Goldberg J."/>
            <person name="Griggs A."/>
            <person name="Gujja S."/>
            <person name="Hansen M."/>
            <person name="Howarth C."/>
            <person name="Imamovic A."/>
            <person name="Larimer J."/>
            <person name="McCowan C."/>
            <person name="Murphy C."/>
            <person name="Pearson M."/>
            <person name="Priest M."/>
            <person name="Roberts A."/>
            <person name="Saif S."/>
            <person name="Shea T."/>
            <person name="Sykes S."/>
            <person name="Wortman J."/>
            <person name="Nusbaum C."/>
            <person name="Birren B."/>
        </authorList>
    </citation>
    <scope>NUCLEOTIDE SEQUENCE [LARGE SCALE GENOMIC DNA]</scope>
    <source>
        <strain evidence="2">CBS 10117</strain>
    </source>
</reference>
<dbReference type="KEGG" id="kdj:28968184"/>
<evidence type="ECO:0000313" key="4">
    <source>
        <dbReference type="Proteomes" id="UP000078595"/>
    </source>
</evidence>
<reference evidence="3" key="3">
    <citation type="submission" date="2024-02" db="EMBL/GenBank/DDBJ databases">
        <title>Comparative genomics of Cryptococcus and Kwoniella reveals pathogenesis evolution and contrasting modes of karyotype evolution via chromosome fusion or intercentromeric recombination.</title>
        <authorList>
            <person name="Coelho M.A."/>
            <person name="David-Palma M."/>
            <person name="Shea T."/>
            <person name="Bowers K."/>
            <person name="McGinley-Smith S."/>
            <person name="Mohammad A.W."/>
            <person name="Gnirke A."/>
            <person name="Yurkov A.M."/>
            <person name="Nowrousian M."/>
            <person name="Sun S."/>
            <person name="Cuomo C.A."/>
            <person name="Heitman J."/>
        </authorList>
    </citation>
    <scope>NUCLEOTIDE SEQUENCE</scope>
    <source>
        <strain evidence="3">CBS 10117</strain>
    </source>
</reference>
<accession>A0A1A6A543</accession>
<evidence type="ECO:0000256" key="1">
    <source>
        <dbReference type="SAM" id="MobiDB-lite"/>
    </source>
</evidence>
<name>A0A1A6A543_9TREE</name>
<dbReference type="AlphaFoldDB" id="A0A1A6A543"/>
<proteinExistence type="predicted"/>
<dbReference type="EMBL" id="KI894031">
    <property type="protein sequence ID" value="OBR85153.1"/>
    <property type="molecule type" value="Genomic_DNA"/>
</dbReference>
<protein>
    <submittedName>
        <fullName evidence="2">Uncharacterized protein</fullName>
    </submittedName>
</protein>
<dbReference type="GeneID" id="28968184"/>
<dbReference type="EMBL" id="CP144534">
    <property type="protein sequence ID" value="WWC61951.1"/>
    <property type="molecule type" value="Genomic_DNA"/>
</dbReference>
<evidence type="ECO:0000313" key="2">
    <source>
        <dbReference type="EMBL" id="OBR85153.1"/>
    </source>
</evidence>